<feature type="compositionally biased region" description="Polar residues" evidence="10">
    <location>
        <begin position="557"/>
        <end position="576"/>
    </location>
</feature>
<dbReference type="SUPFAM" id="SSF56112">
    <property type="entry name" value="Protein kinase-like (PK-like)"/>
    <property type="match status" value="1"/>
</dbReference>
<feature type="compositionally biased region" description="Low complexity" evidence="10">
    <location>
        <begin position="636"/>
        <end position="647"/>
    </location>
</feature>
<dbReference type="SMART" id="SM00220">
    <property type="entry name" value="S_TKc"/>
    <property type="match status" value="1"/>
</dbReference>
<evidence type="ECO:0000256" key="7">
    <source>
        <dbReference type="ARBA" id="ARBA00037982"/>
    </source>
</evidence>
<proteinExistence type="inferred from homology"/>
<dbReference type="PANTHER" id="PTHR11042">
    <property type="entry name" value="EUKARYOTIC TRANSLATION INITIATION FACTOR 2-ALPHA KINASE EIF2-ALPHA KINASE -RELATED"/>
    <property type="match status" value="1"/>
</dbReference>
<dbReference type="PROSITE" id="PS50011">
    <property type="entry name" value="PROTEIN_KINASE_DOM"/>
    <property type="match status" value="1"/>
</dbReference>
<dbReference type="InterPro" id="IPR011009">
    <property type="entry name" value="Kinase-like_dom_sf"/>
</dbReference>
<dbReference type="EC" id="2.7.11.1" evidence="1"/>
<evidence type="ECO:0000313" key="14">
    <source>
        <dbReference type="Proteomes" id="UP001365542"/>
    </source>
</evidence>
<dbReference type="GO" id="GO:0005737">
    <property type="term" value="C:cytoplasm"/>
    <property type="evidence" value="ECO:0007669"/>
    <property type="project" value="TreeGrafter"/>
</dbReference>
<comment type="similarity">
    <text evidence="7">Belongs to the protein kinase superfamily. Ser/Thr protein kinase family. GCN2 subfamily.</text>
</comment>
<keyword evidence="11" id="KW-0472">Membrane</keyword>
<protein>
    <recommendedName>
        <fullName evidence="1">non-specific serine/threonine protein kinase</fullName>
        <ecNumber evidence="1">2.7.11.1</ecNumber>
    </recommendedName>
</protein>
<feature type="region of interest" description="Disordered" evidence="10">
    <location>
        <begin position="67"/>
        <end position="99"/>
    </location>
</feature>
<keyword evidence="5 13" id="KW-0418">Kinase</keyword>
<dbReference type="FunFam" id="3.30.200.20:FF:000306">
    <property type="entry name" value="IKS protein kinase"/>
    <property type="match status" value="1"/>
</dbReference>
<evidence type="ECO:0000256" key="3">
    <source>
        <dbReference type="ARBA" id="ARBA00022679"/>
    </source>
</evidence>
<dbReference type="Pfam" id="PF00069">
    <property type="entry name" value="Pkinase"/>
    <property type="match status" value="1"/>
</dbReference>
<sequence length="810" mass="88755">MDSIVPYRDNSSVVLRHENSLVVYDHQSRQLALRSTTPPTPHDAPTLRTPTCPYCHQSISEELAEEIRRDSAAAAAAANAHRRESHHHHSQSGATSPEEAGFITPEYFRILNARLLPDSSSHLSPPGSPRRRMPSLVGSSTTPATSPPSAIGNAIGSTNPIDSHSRSNSRGRYGRSRSSSTHGISSSAFSPGYFNQFFVKERELGKGGKGVVLLVRHVLDGVNLGLFACKRVPVGDDHAWLAKVLMEVQLLQQLSHQNLVSYRHAWLEDMQISNFGPSVPCAFILQQYCNSGDLQNYVYEKKATQTSDQIKDQLRMRRLSKGQASRESPAGPKLLPFEQVISFFRDIASGLNHLHSNGFIHRDLKPSNCLIHDTGVPGAELRVLVSDFGEVQRENATRRSTGATGTISYCAPEVLRRVGPNGEFGNFTTKSDIFSLGMILHFMCFAKLPYLNSDEANEENEEIDKLREEISAWAGYNDRYRSARGDIPDKLFRSLGRLLSVEPAKRPSAADILGGIRSEFGYGEDGISRRTPVSPKPQNLGIADDGRFHRISPVPSGPSTPVINPSTSLARSNKPQNRPLGGKQHTRTTSKLREITSQLHLPESITSSPVTSAVTDSTESLQSTESTVGVAQATTDSSSGDHSSSLSSEDEGPLVPVRTHSSSLILRPKGQSLPSSAERKNGVASRRRRESDDIQNIIITTDSKPPALTAPPSPVRLGVARWLVLSPQVWLVVKILLFFFKVVSMVDRCSPVAPNPWLFNSLLLFALADLFGPFLLTTFLLLALHVIGLYVAFRFDALCANDPGSRHGIW</sequence>
<keyword evidence="11" id="KW-1133">Transmembrane helix</keyword>
<feature type="region of interest" description="Disordered" evidence="10">
    <location>
        <begin position="526"/>
        <end position="689"/>
    </location>
</feature>
<keyword evidence="6" id="KW-0067">ATP-binding</keyword>
<evidence type="ECO:0000259" key="12">
    <source>
        <dbReference type="PROSITE" id="PS50011"/>
    </source>
</evidence>
<dbReference type="GO" id="GO:0005634">
    <property type="term" value="C:nucleus"/>
    <property type="evidence" value="ECO:0007669"/>
    <property type="project" value="TreeGrafter"/>
</dbReference>
<dbReference type="Proteomes" id="UP001365542">
    <property type="component" value="Unassembled WGS sequence"/>
</dbReference>
<feature type="transmembrane region" description="Helical" evidence="11">
    <location>
        <begin position="774"/>
        <end position="793"/>
    </location>
</feature>
<dbReference type="GO" id="GO:0004674">
    <property type="term" value="F:protein serine/threonine kinase activity"/>
    <property type="evidence" value="ECO:0007669"/>
    <property type="project" value="UniProtKB-KW"/>
</dbReference>
<accession>A0AAV9X3B9</accession>
<evidence type="ECO:0000256" key="4">
    <source>
        <dbReference type="ARBA" id="ARBA00022741"/>
    </source>
</evidence>
<keyword evidence="3" id="KW-0808">Transferase</keyword>
<name>A0AAV9X3B9_9PEZI</name>
<gene>
    <name evidence="13" type="primary">IKS1</name>
    <name evidence="13" type="ORF">TWF694_004189</name>
</gene>
<evidence type="ECO:0000256" key="5">
    <source>
        <dbReference type="ARBA" id="ARBA00022777"/>
    </source>
</evidence>
<evidence type="ECO:0000256" key="1">
    <source>
        <dbReference type="ARBA" id="ARBA00012513"/>
    </source>
</evidence>
<dbReference type="EMBL" id="JAVHJO010000014">
    <property type="protein sequence ID" value="KAK6528962.1"/>
    <property type="molecule type" value="Genomic_DNA"/>
</dbReference>
<dbReference type="PROSITE" id="PS00108">
    <property type="entry name" value="PROTEIN_KINASE_ST"/>
    <property type="match status" value="1"/>
</dbReference>
<keyword evidence="14" id="KW-1185">Reference proteome</keyword>
<feature type="compositionally biased region" description="Polar residues" evidence="10">
    <location>
        <begin position="595"/>
        <end position="635"/>
    </location>
</feature>
<keyword evidence="4" id="KW-0547">Nucleotide-binding</keyword>
<feature type="region of interest" description="Disordered" evidence="10">
    <location>
        <begin position="119"/>
        <end position="184"/>
    </location>
</feature>
<dbReference type="InterPro" id="IPR050339">
    <property type="entry name" value="CC_SR_Kinase"/>
</dbReference>
<dbReference type="GO" id="GO:0005524">
    <property type="term" value="F:ATP binding"/>
    <property type="evidence" value="ECO:0007669"/>
    <property type="project" value="UniProtKB-KW"/>
</dbReference>
<evidence type="ECO:0000256" key="2">
    <source>
        <dbReference type="ARBA" id="ARBA00022527"/>
    </source>
</evidence>
<dbReference type="CDD" id="cd00180">
    <property type="entry name" value="PKc"/>
    <property type="match status" value="1"/>
</dbReference>
<reference evidence="13 14" key="1">
    <citation type="submission" date="2019-10" db="EMBL/GenBank/DDBJ databases">
        <authorList>
            <person name="Palmer J.M."/>
        </authorList>
    </citation>
    <scope>NUCLEOTIDE SEQUENCE [LARGE SCALE GENOMIC DNA]</scope>
    <source>
        <strain evidence="13 14">TWF694</strain>
    </source>
</reference>
<comment type="caution">
    <text evidence="13">The sequence shown here is derived from an EMBL/GenBank/DDBJ whole genome shotgun (WGS) entry which is preliminary data.</text>
</comment>
<keyword evidence="11" id="KW-0812">Transmembrane</keyword>
<evidence type="ECO:0000313" key="13">
    <source>
        <dbReference type="EMBL" id="KAK6528962.1"/>
    </source>
</evidence>
<dbReference type="PANTHER" id="PTHR11042:SF138">
    <property type="entry name" value="SERINE_THREONINE-PROTEIN KINASE IKS1-RELATED"/>
    <property type="match status" value="1"/>
</dbReference>
<evidence type="ECO:0000256" key="11">
    <source>
        <dbReference type="SAM" id="Phobius"/>
    </source>
</evidence>
<dbReference type="Gene3D" id="1.10.510.10">
    <property type="entry name" value="Transferase(Phosphotransferase) domain 1"/>
    <property type="match status" value="1"/>
</dbReference>
<evidence type="ECO:0000256" key="6">
    <source>
        <dbReference type="ARBA" id="ARBA00022840"/>
    </source>
</evidence>
<evidence type="ECO:0000256" key="8">
    <source>
        <dbReference type="ARBA" id="ARBA00047899"/>
    </source>
</evidence>
<dbReference type="AlphaFoldDB" id="A0AAV9X3B9"/>
<evidence type="ECO:0000256" key="9">
    <source>
        <dbReference type="ARBA" id="ARBA00048679"/>
    </source>
</evidence>
<evidence type="ECO:0000256" key="10">
    <source>
        <dbReference type="SAM" id="MobiDB-lite"/>
    </source>
</evidence>
<dbReference type="InterPro" id="IPR008271">
    <property type="entry name" value="Ser/Thr_kinase_AS"/>
</dbReference>
<feature type="compositionally biased region" description="Low complexity" evidence="10">
    <location>
        <begin position="139"/>
        <end position="150"/>
    </location>
</feature>
<feature type="domain" description="Protein kinase" evidence="12">
    <location>
        <begin position="198"/>
        <end position="520"/>
    </location>
</feature>
<organism evidence="13 14">
    <name type="scientific">Orbilia ellipsospora</name>
    <dbReference type="NCBI Taxonomy" id="2528407"/>
    <lineage>
        <taxon>Eukaryota</taxon>
        <taxon>Fungi</taxon>
        <taxon>Dikarya</taxon>
        <taxon>Ascomycota</taxon>
        <taxon>Pezizomycotina</taxon>
        <taxon>Orbiliomycetes</taxon>
        <taxon>Orbiliales</taxon>
        <taxon>Orbiliaceae</taxon>
        <taxon>Orbilia</taxon>
    </lineage>
</organism>
<comment type="catalytic activity">
    <reaction evidence="8">
        <text>L-threonyl-[protein] + ATP = O-phospho-L-threonyl-[protein] + ADP + H(+)</text>
        <dbReference type="Rhea" id="RHEA:46608"/>
        <dbReference type="Rhea" id="RHEA-COMP:11060"/>
        <dbReference type="Rhea" id="RHEA-COMP:11605"/>
        <dbReference type="ChEBI" id="CHEBI:15378"/>
        <dbReference type="ChEBI" id="CHEBI:30013"/>
        <dbReference type="ChEBI" id="CHEBI:30616"/>
        <dbReference type="ChEBI" id="CHEBI:61977"/>
        <dbReference type="ChEBI" id="CHEBI:456216"/>
        <dbReference type="EC" id="2.7.11.1"/>
    </reaction>
</comment>
<comment type="catalytic activity">
    <reaction evidence="9">
        <text>L-seryl-[protein] + ATP = O-phospho-L-seryl-[protein] + ADP + H(+)</text>
        <dbReference type="Rhea" id="RHEA:17989"/>
        <dbReference type="Rhea" id="RHEA-COMP:9863"/>
        <dbReference type="Rhea" id="RHEA-COMP:11604"/>
        <dbReference type="ChEBI" id="CHEBI:15378"/>
        <dbReference type="ChEBI" id="CHEBI:29999"/>
        <dbReference type="ChEBI" id="CHEBI:30616"/>
        <dbReference type="ChEBI" id="CHEBI:83421"/>
        <dbReference type="ChEBI" id="CHEBI:456216"/>
        <dbReference type="EC" id="2.7.11.1"/>
    </reaction>
</comment>
<dbReference type="InterPro" id="IPR000719">
    <property type="entry name" value="Prot_kinase_dom"/>
</dbReference>
<keyword evidence="2" id="KW-0723">Serine/threonine-protein kinase</keyword>
<dbReference type="Gene3D" id="3.30.200.20">
    <property type="entry name" value="Phosphorylase Kinase, domain 1"/>
    <property type="match status" value="1"/>
</dbReference>
<dbReference type="FunFam" id="1.10.510.10:FF:000699">
    <property type="entry name" value="Probable serine/threonine-protein kinase iksA"/>
    <property type="match status" value="1"/>
</dbReference>